<dbReference type="GeneID" id="92792783"/>
<reference evidence="3 4" key="1">
    <citation type="submission" date="2018-08" db="EMBL/GenBank/DDBJ databases">
        <title>A genome reference for cultivated species of the human gut microbiota.</title>
        <authorList>
            <person name="Zou Y."/>
            <person name="Xue W."/>
            <person name="Luo G."/>
        </authorList>
    </citation>
    <scope>NUCLEOTIDE SEQUENCE [LARGE SCALE GENOMIC DNA]</scope>
    <source>
        <strain evidence="3 4">AF35-6BH</strain>
    </source>
</reference>
<organism evidence="3 4">
    <name type="scientific">Amedibacillus dolichus</name>
    <dbReference type="NCBI Taxonomy" id="31971"/>
    <lineage>
        <taxon>Bacteria</taxon>
        <taxon>Bacillati</taxon>
        <taxon>Bacillota</taxon>
        <taxon>Erysipelotrichia</taxon>
        <taxon>Erysipelotrichales</taxon>
        <taxon>Erysipelotrichaceae</taxon>
        <taxon>Amedibacillus</taxon>
    </lineage>
</organism>
<sequence length="113" mass="13231">MENFGELIKQAIIEQNLTQREVADRIHVSPQTLSAYVNNRRSPSLQCFIDLVDLLGLQDSLFPPNIIEQLDLDRCNKEYYKMLKYEQKKVILVILRYFVQTNQKEAKASIKTN</sequence>
<dbReference type="GO" id="GO:0003677">
    <property type="term" value="F:DNA binding"/>
    <property type="evidence" value="ECO:0007669"/>
    <property type="project" value="InterPro"/>
</dbReference>
<gene>
    <name evidence="3" type="ORF">DWZ83_05300</name>
    <name evidence="2" type="ORF">KHZ85_09385</name>
</gene>
<dbReference type="PROSITE" id="PS50943">
    <property type="entry name" value="HTH_CROC1"/>
    <property type="match status" value="1"/>
</dbReference>
<reference evidence="2" key="2">
    <citation type="submission" date="2021-02" db="EMBL/GenBank/DDBJ databases">
        <title>Infant gut strain persistence is associated with maternal origin, phylogeny, and functional potential including surface adhesion and iron acquisition.</title>
        <authorList>
            <person name="Lou Y.C."/>
        </authorList>
    </citation>
    <scope>NUCLEOTIDE SEQUENCE</scope>
    <source>
        <strain evidence="2">L3_108_103G1_dasL3_108_103G1_concoct_2</strain>
    </source>
</reference>
<dbReference type="AlphaFoldDB" id="A0A415PG23"/>
<dbReference type="InterPro" id="IPR001387">
    <property type="entry name" value="Cro/C1-type_HTH"/>
</dbReference>
<dbReference type="SUPFAM" id="SSF47413">
    <property type="entry name" value="lambda repressor-like DNA-binding domains"/>
    <property type="match status" value="1"/>
</dbReference>
<evidence type="ECO:0000313" key="3">
    <source>
        <dbReference type="EMBL" id="RHM11645.1"/>
    </source>
</evidence>
<dbReference type="Proteomes" id="UP000753219">
    <property type="component" value="Unassembled WGS sequence"/>
</dbReference>
<keyword evidence="4" id="KW-1185">Reference proteome</keyword>
<dbReference type="RefSeq" id="WP_004798127.1">
    <property type="nucleotide sequence ID" value="NZ_CABKNA010000006.1"/>
</dbReference>
<dbReference type="InterPro" id="IPR010982">
    <property type="entry name" value="Lambda_DNA-bd_dom_sf"/>
</dbReference>
<evidence type="ECO:0000313" key="2">
    <source>
        <dbReference type="EMBL" id="MBS4884954.1"/>
    </source>
</evidence>
<dbReference type="OrthoDB" id="3035529at2"/>
<comment type="caution">
    <text evidence="3">The sequence shown here is derived from an EMBL/GenBank/DDBJ whole genome shotgun (WGS) entry which is preliminary data.</text>
</comment>
<dbReference type="EMBL" id="QRPK01000020">
    <property type="protein sequence ID" value="RHM11645.1"/>
    <property type="molecule type" value="Genomic_DNA"/>
</dbReference>
<dbReference type="Pfam" id="PF01381">
    <property type="entry name" value="HTH_3"/>
    <property type="match status" value="1"/>
</dbReference>
<proteinExistence type="predicted"/>
<dbReference type="Gene3D" id="1.10.260.40">
    <property type="entry name" value="lambda repressor-like DNA-binding domains"/>
    <property type="match status" value="1"/>
</dbReference>
<dbReference type="SMART" id="SM00530">
    <property type="entry name" value="HTH_XRE"/>
    <property type="match status" value="1"/>
</dbReference>
<protein>
    <submittedName>
        <fullName evidence="2">Helix-turn-helix transcriptional regulator</fullName>
    </submittedName>
    <submittedName>
        <fullName evidence="3">XRE family transcriptional regulator</fullName>
    </submittedName>
</protein>
<evidence type="ECO:0000313" key="4">
    <source>
        <dbReference type="Proteomes" id="UP000284868"/>
    </source>
</evidence>
<feature type="domain" description="HTH cro/C1-type" evidence="1">
    <location>
        <begin position="8"/>
        <end position="61"/>
    </location>
</feature>
<dbReference type="CDD" id="cd00093">
    <property type="entry name" value="HTH_XRE"/>
    <property type="match status" value="1"/>
</dbReference>
<dbReference type="Proteomes" id="UP000284868">
    <property type="component" value="Unassembled WGS sequence"/>
</dbReference>
<accession>A0A415PG23</accession>
<evidence type="ECO:0000259" key="1">
    <source>
        <dbReference type="PROSITE" id="PS50943"/>
    </source>
</evidence>
<name>A0A415PG23_9FIRM</name>
<dbReference type="EMBL" id="JAGZMZ010000031">
    <property type="protein sequence ID" value="MBS4884954.1"/>
    <property type="molecule type" value="Genomic_DNA"/>
</dbReference>